<feature type="compositionally biased region" description="Polar residues" evidence="1">
    <location>
        <begin position="203"/>
        <end position="215"/>
    </location>
</feature>
<feature type="compositionally biased region" description="Polar residues" evidence="1">
    <location>
        <begin position="172"/>
        <end position="191"/>
    </location>
</feature>
<dbReference type="OrthoDB" id="1935385at2759"/>
<feature type="compositionally biased region" description="Gly residues" evidence="1">
    <location>
        <begin position="217"/>
        <end position="229"/>
    </location>
</feature>
<dbReference type="InterPro" id="IPR039292">
    <property type="entry name" value="SICKLE"/>
</dbReference>
<dbReference type="InterPro" id="IPR028265">
    <property type="entry name" value="TTDN1/SICKLE"/>
</dbReference>
<accession>A0A835LLL0</accession>
<proteinExistence type="predicted"/>
<dbReference type="Proteomes" id="UP000631114">
    <property type="component" value="Unassembled WGS sequence"/>
</dbReference>
<feature type="compositionally biased region" description="Low complexity" evidence="1">
    <location>
        <begin position="74"/>
        <end position="83"/>
    </location>
</feature>
<evidence type="ECO:0000313" key="3">
    <source>
        <dbReference type="Proteomes" id="UP000631114"/>
    </source>
</evidence>
<name>A0A835LLL0_9MAGN</name>
<protein>
    <submittedName>
        <fullName evidence="2">Uncharacterized protein</fullName>
    </submittedName>
</protein>
<evidence type="ECO:0000256" key="1">
    <source>
        <dbReference type="SAM" id="MobiDB-lite"/>
    </source>
</evidence>
<organism evidence="2 3">
    <name type="scientific">Coptis chinensis</name>
    <dbReference type="NCBI Taxonomy" id="261450"/>
    <lineage>
        <taxon>Eukaryota</taxon>
        <taxon>Viridiplantae</taxon>
        <taxon>Streptophyta</taxon>
        <taxon>Embryophyta</taxon>
        <taxon>Tracheophyta</taxon>
        <taxon>Spermatophyta</taxon>
        <taxon>Magnoliopsida</taxon>
        <taxon>Ranunculales</taxon>
        <taxon>Ranunculaceae</taxon>
        <taxon>Coptidoideae</taxon>
        <taxon>Coptis</taxon>
    </lineage>
</organism>
<dbReference type="GO" id="GO:0035196">
    <property type="term" value="P:miRNA processing"/>
    <property type="evidence" value="ECO:0007669"/>
    <property type="project" value="InterPro"/>
</dbReference>
<dbReference type="GO" id="GO:0000398">
    <property type="term" value="P:mRNA splicing, via spliceosome"/>
    <property type="evidence" value="ECO:0007669"/>
    <property type="project" value="InterPro"/>
</dbReference>
<feature type="region of interest" description="Disordered" evidence="1">
    <location>
        <begin position="19"/>
        <end position="306"/>
    </location>
</feature>
<feature type="compositionally biased region" description="Polar residues" evidence="1">
    <location>
        <begin position="26"/>
        <end position="46"/>
    </location>
</feature>
<dbReference type="EMBL" id="JADFTS010000006">
    <property type="protein sequence ID" value="KAF9600128.1"/>
    <property type="molecule type" value="Genomic_DNA"/>
</dbReference>
<dbReference type="AlphaFoldDB" id="A0A835LLL0"/>
<evidence type="ECO:0000313" key="2">
    <source>
        <dbReference type="EMBL" id="KAF9600128.1"/>
    </source>
</evidence>
<keyword evidence="3" id="KW-1185">Reference proteome</keyword>
<sequence>MEESENRKERLRAMRIAAAANAQEAPSTIPTNLFNPLAETSTTNMPGPQPPARFDFYTDPMAAFSGNRTKSQKLEPGLPNYGPLPGPRNLDTTPPTHQFNQSYSSNQRTYEAPFPYSNPGPWRSPIGMARPFPQQLGTPPAVWNRPGDTGGCSFLPNSPIGGGFPSPDFGQRDSSNPGRSNGVQYSNSSNPGFGRGDSPNPGRGNSVQYSNSSNPGFGRGDGPNFGRGDGVQYSNSPNPGFGQGGIPYPYSGRGSGLQFSNRGCPGWGRGGSPSPNAGRSSGYRFGSSSSPGSGRGGGRGRGFHGHVSARESPELFYNKSMLEDPWRFLKPVVREITVSEETSWLPKSISRKDIVPKAATVFPSGSIAELVAASLKEVNNDINIV</sequence>
<reference evidence="2 3" key="1">
    <citation type="submission" date="2020-10" db="EMBL/GenBank/DDBJ databases">
        <title>The Coptis chinensis genome and diversification of protoberbering-type alkaloids.</title>
        <authorList>
            <person name="Wang B."/>
            <person name="Shu S."/>
            <person name="Song C."/>
            <person name="Liu Y."/>
        </authorList>
    </citation>
    <scope>NUCLEOTIDE SEQUENCE [LARGE SCALE GENOMIC DNA]</scope>
    <source>
        <strain evidence="2">HL-2020</strain>
        <tissue evidence="2">Leaf</tissue>
    </source>
</reference>
<feature type="compositionally biased region" description="Low complexity" evidence="1">
    <location>
        <begin position="278"/>
        <end position="292"/>
    </location>
</feature>
<dbReference type="PANTHER" id="PTHR36054:SF2">
    <property type="entry name" value="PROTEIN SICKLE"/>
    <property type="match status" value="1"/>
</dbReference>
<comment type="caution">
    <text evidence="2">The sequence shown here is derived from an EMBL/GenBank/DDBJ whole genome shotgun (WGS) entry which is preliminary data.</text>
</comment>
<gene>
    <name evidence="2" type="ORF">IFM89_003812</name>
</gene>
<dbReference type="Pfam" id="PF15502">
    <property type="entry name" value="MPLKIP"/>
    <property type="match status" value="1"/>
</dbReference>
<dbReference type="PANTHER" id="PTHR36054">
    <property type="entry name" value="PROTEIN SICKLE"/>
    <property type="match status" value="1"/>
</dbReference>
<feature type="compositionally biased region" description="Polar residues" evidence="1">
    <location>
        <begin position="90"/>
        <end position="109"/>
    </location>
</feature>